<reference evidence="10 11" key="1">
    <citation type="submission" date="2024-01" db="EMBL/GenBank/DDBJ databases">
        <title>novel species in genus Adlercreutzia.</title>
        <authorList>
            <person name="Liu X."/>
        </authorList>
    </citation>
    <scope>NUCLEOTIDE SEQUENCE [LARGE SCALE GENOMIC DNA]</scope>
    <source>
        <strain evidence="10 11">R7</strain>
    </source>
</reference>
<dbReference type="Pfam" id="PF01503">
    <property type="entry name" value="PRA-PH"/>
    <property type="match status" value="1"/>
</dbReference>
<accession>A0ABU6IFZ4</accession>
<evidence type="ECO:0000256" key="9">
    <source>
        <dbReference type="ARBA" id="ARBA00023102"/>
    </source>
</evidence>
<name>A0ABU6IFZ4_9ACTN</name>
<evidence type="ECO:0000256" key="3">
    <source>
        <dbReference type="ARBA" id="ARBA00012414"/>
    </source>
</evidence>
<evidence type="ECO:0000313" key="11">
    <source>
        <dbReference type="Proteomes" id="UP001349994"/>
    </source>
</evidence>
<proteinExistence type="predicted"/>
<evidence type="ECO:0000256" key="1">
    <source>
        <dbReference type="ARBA" id="ARBA00001460"/>
    </source>
</evidence>
<dbReference type="InterPro" id="IPR021130">
    <property type="entry name" value="PRib-ATP_PPHydrolase-like"/>
</dbReference>
<keyword evidence="8" id="KW-0067">ATP-binding</keyword>
<evidence type="ECO:0000256" key="8">
    <source>
        <dbReference type="ARBA" id="ARBA00022840"/>
    </source>
</evidence>
<evidence type="ECO:0000256" key="2">
    <source>
        <dbReference type="ARBA" id="ARBA00005204"/>
    </source>
</evidence>
<dbReference type="EC" id="3.6.1.31" evidence="3"/>
<protein>
    <recommendedName>
        <fullName evidence="4">Phosphoribosyl-ATP pyrophosphatase</fullName>
        <ecNumber evidence="3">3.6.1.31</ecNumber>
    </recommendedName>
</protein>
<keyword evidence="11" id="KW-1185">Reference proteome</keyword>
<keyword evidence="6" id="KW-0547">Nucleotide-binding</keyword>
<comment type="pathway">
    <text evidence="2">Amino-acid biosynthesis; L-histidine biosynthesis; L-histidine from 5-phospho-alpha-D-ribose 1-diphosphate: step 2/9.</text>
</comment>
<organism evidence="10 11">
    <name type="scientific">Adlercreutzia wanghongyangiae</name>
    <dbReference type="NCBI Taxonomy" id="3111451"/>
    <lineage>
        <taxon>Bacteria</taxon>
        <taxon>Bacillati</taxon>
        <taxon>Actinomycetota</taxon>
        <taxon>Coriobacteriia</taxon>
        <taxon>Eggerthellales</taxon>
        <taxon>Eggerthellaceae</taxon>
        <taxon>Adlercreutzia</taxon>
    </lineage>
</organism>
<sequence length="166" mass="17885">MVDKTYIPEGQDAPASQIGATLEALAATIAARRDAGEGSYTYRLLTASPDAVLKKVMEESGEVALAAKDVESWATSSIAALMGFEAAAGNAELDDALSVQLPPEYGQAVDHLRYEAADVVYHLLVVLERYGISLDEFAAELNNRMTADERPTGAVRLHEEFVRRGK</sequence>
<dbReference type="Gene3D" id="1.10.287.1080">
    <property type="entry name" value="MazG-like"/>
    <property type="match status" value="1"/>
</dbReference>
<evidence type="ECO:0000256" key="7">
    <source>
        <dbReference type="ARBA" id="ARBA00022801"/>
    </source>
</evidence>
<gene>
    <name evidence="10" type="ORF">VIN30_02785</name>
</gene>
<evidence type="ECO:0000256" key="6">
    <source>
        <dbReference type="ARBA" id="ARBA00022741"/>
    </source>
</evidence>
<dbReference type="RefSeq" id="WP_326424022.1">
    <property type="nucleotide sequence ID" value="NZ_JAYMFF010000003.1"/>
</dbReference>
<dbReference type="Proteomes" id="UP001349994">
    <property type="component" value="Unassembled WGS sequence"/>
</dbReference>
<keyword evidence="5" id="KW-0028">Amino-acid biosynthesis</keyword>
<dbReference type="PANTHER" id="PTHR42945:SF1">
    <property type="entry name" value="HISTIDINE BIOSYNTHESIS BIFUNCTIONAL PROTEIN HIS7"/>
    <property type="match status" value="1"/>
</dbReference>
<keyword evidence="9" id="KW-0368">Histidine biosynthesis</keyword>
<evidence type="ECO:0000256" key="4">
    <source>
        <dbReference type="ARBA" id="ARBA00013336"/>
    </source>
</evidence>
<dbReference type="CDD" id="cd11534">
    <property type="entry name" value="NTP-PPase_HisIE_like"/>
    <property type="match status" value="1"/>
</dbReference>
<keyword evidence="7" id="KW-0378">Hydrolase</keyword>
<evidence type="ECO:0000256" key="5">
    <source>
        <dbReference type="ARBA" id="ARBA00022605"/>
    </source>
</evidence>
<dbReference type="SUPFAM" id="SSF101386">
    <property type="entry name" value="all-alpha NTP pyrophosphatases"/>
    <property type="match status" value="1"/>
</dbReference>
<dbReference type="EMBL" id="JAYMFF010000003">
    <property type="protein sequence ID" value="MEC4175373.1"/>
    <property type="molecule type" value="Genomic_DNA"/>
</dbReference>
<dbReference type="InterPro" id="IPR008179">
    <property type="entry name" value="HisE"/>
</dbReference>
<dbReference type="PANTHER" id="PTHR42945">
    <property type="entry name" value="HISTIDINE BIOSYNTHESIS BIFUNCTIONAL PROTEIN"/>
    <property type="match status" value="1"/>
</dbReference>
<evidence type="ECO:0000313" key="10">
    <source>
        <dbReference type="EMBL" id="MEC4175373.1"/>
    </source>
</evidence>
<comment type="catalytic activity">
    <reaction evidence="1">
        <text>1-(5-phospho-beta-D-ribosyl)-ATP + H2O = 1-(5-phospho-beta-D-ribosyl)-5'-AMP + diphosphate + H(+)</text>
        <dbReference type="Rhea" id="RHEA:22828"/>
        <dbReference type="ChEBI" id="CHEBI:15377"/>
        <dbReference type="ChEBI" id="CHEBI:15378"/>
        <dbReference type="ChEBI" id="CHEBI:33019"/>
        <dbReference type="ChEBI" id="CHEBI:59457"/>
        <dbReference type="ChEBI" id="CHEBI:73183"/>
        <dbReference type="EC" id="3.6.1.31"/>
    </reaction>
</comment>
<comment type="caution">
    <text evidence="10">The sequence shown here is derived from an EMBL/GenBank/DDBJ whole genome shotgun (WGS) entry which is preliminary data.</text>
</comment>